<accession>A0AAU9U1P9</accession>
<organism evidence="2 3">
    <name type="scientific">Euphydryas editha</name>
    <name type="common">Edith's checkerspot</name>
    <dbReference type="NCBI Taxonomy" id="104508"/>
    <lineage>
        <taxon>Eukaryota</taxon>
        <taxon>Metazoa</taxon>
        <taxon>Ecdysozoa</taxon>
        <taxon>Arthropoda</taxon>
        <taxon>Hexapoda</taxon>
        <taxon>Insecta</taxon>
        <taxon>Pterygota</taxon>
        <taxon>Neoptera</taxon>
        <taxon>Endopterygota</taxon>
        <taxon>Lepidoptera</taxon>
        <taxon>Glossata</taxon>
        <taxon>Ditrysia</taxon>
        <taxon>Papilionoidea</taxon>
        <taxon>Nymphalidae</taxon>
        <taxon>Nymphalinae</taxon>
        <taxon>Euphydryas</taxon>
    </lineage>
</organism>
<gene>
    <name evidence="2" type="ORF">EEDITHA_LOCUS8703</name>
</gene>
<dbReference type="EMBL" id="CAKOGL010000012">
    <property type="protein sequence ID" value="CAH2092996.1"/>
    <property type="molecule type" value="Genomic_DNA"/>
</dbReference>
<dbReference type="Proteomes" id="UP001153954">
    <property type="component" value="Unassembled WGS sequence"/>
</dbReference>
<evidence type="ECO:0000256" key="1">
    <source>
        <dbReference type="SAM" id="MobiDB-lite"/>
    </source>
</evidence>
<protein>
    <submittedName>
        <fullName evidence="2">Uncharacterized protein</fullName>
    </submittedName>
</protein>
<comment type="caution">
    <text evidence="2">The sequence shown here is derived from an EMBL/GenBank/DDBJ whole genome shotgun (WGS) entry which is preliminary data.</text>
</comment>
<proteinExistence type="predicted"/>
<reference evidence="2" key="1">
    <citation type="submission" date="2022-03" db="EMBL/GenBank/DDBJ databases">
        <authorList>
            <person name="Tunstrom K."/>
        </authorList>
    </citation>
    <scope>NUCLEOTIDE SEQUENCE</scope>
</reference>
<feature type="region of interest" description="Disordered" evidence="1">
    <location>
        <begin position="62"/>
        <end position="92"/>
    </location>
</feature>
<evidence type="ECO:0000313" key="3">
    <source>
        <dbReference type="Proteomes" id="UP001153954"/>
    </source>
</evidence>
<keyword evidence="3" id="KW-1185">Reference proteome</keyword>
<dbReference type="AlphaFoldDB" id="A0AAU9U1P9"/>
<evidence type="ECO:0000313" key="2">
    <source>
        <dbReference type="EMBL" id="CAH2092996.1"/>
    </source>
</evidence>
<sequence>MTNLNCTRQKRGNVNVEADELRNNLEMFVRPIKKMTGLFPNHEIEIQFDIEQNPQEGKLKRRANKNIPSPTIPLSPILSSSISTSRATSKTTADQDNQIVYMKDLKKALEDYEKKHNIMKCNKSLPSNEKATPTSENANGLRLSNILSLLKNSRQMHQDIPKPNEEELSWLKIQVPS</sequence>
<name>A0AAU9U1P9_EUPED</name>
<feature type="compositionally biased region" description="Low complexity" evidence="1">
    <location>
        <begin position="67"/>
        <end position="85"/>
    </location>
</feature>